<organism evidence="1 2">
    <name type="scientific">Hucho hucho</name>
    <name type="common">huchen</name>
    <dbReference type="NCBI Taxonomy" id="62062"/>
    <lineage>
        <taxon>Eukaryota</taxon>
        <taxon>Metazoa</taxon>
        <taxon>Chordata</taxon>
        <taxon>Craniata</taxon>
        <taxon>Vertebrata</taxon>
        <taxon>Euteleostomi</taxon>
        <taxon>Actinopterygii</taxon>
        <taxon>Neopterygii</taxon>
        <taxon>Teleostei</taxon>
        <taxon>Protacanthopterygii</taxon>
        <taxon>Salmoniformes</taxon>
        <taxon>Salmonidae</taxon>
        <taxon>Salmoninae</taxon>
        <taxon>Hucho</taxon>
    </lineage>
</organism>
<dbReference type="Proteomes" id="UP000314982">
    <property type="component" value="Unassembled WGS sequence"/>
</dbReference>
<dbReference type="AlphaFoldDB" id="A0A4W5LWX7"/>
<accession>A0A4W5LWX7</accession>
<dbReference type="GeneTree" id="ENSGT00940000156811"/>
<dbReference type="STRING" id="62062.ENSHHUP00000030199"/>
<protein>
    <submittedName>
        <fullName evidence="1">Uncharacterized protein</fullName>
    </submittedName>
</protein>
<dbReference type="PANTHER" id="PTHR21456:SF2">
    <property type="entry name" value="EARLY ESTROGEN-INDUCED GENE 1 PROTEIN"/>
    <property type="match status" value="1"/>
</dbReference>
<dbReference type="Ensembl" id="ENSHHUT00000031452.1">
    <property type="protein sequence ID" value="ENSHHUP00000030199.1"/>
    <property type="gene ID" value="ENSHHUG00000019238.1"/>
</dbReference>
<name>A0A4W5LWX7_9TELE</name>
<reference evidence="2" key="1">
    <citation type="submission" date="2018-06" db="EMBL/GenBank/DDBJ databases">
        <title>Genome assembly of Danube salmon.</title>
        <authorList>
            <person name="Macqueen D.J."/>
            <person name="Gundappa M.K."/>
        </authorList>
    </citation>
    <scope>NUCLEOTIDE SEQUENCE [LARGE SCALE GENOMIC DNA]</scope>
</reference>
<reference evidence="1" key="2">
    <citation type="submission" date="2025-08" db="UniProtKB">
        <authorList>
            <consortium name="Ensembl"/>
        </authorList>
    </citation>
    <scope>IDENTIFICATION</scope>
</reference>
<sequence>MAFLMKKKRFKFQIHFTLDELTAVPFVNGVLFCKIRLLDGGDFAVSSSRCGGYFEIHRYLWNSRA</sequence>
<dbReference type="InterPro" id="IPR039931">
    <property type="entry name" value="EEIG1/2-like"/>
</dbReference>
<evidence type="ECO:0000313" key="1">
    <source>
        <dbReference type="Ensembl" id="ENSHHUP00000030199.1"/>
    </source>
</evidence>
<dbReference type="PANTHER" id="PTHR21456">
    <property type="entry name" value="FAMILY WITH SEQUENCE SIMILARITY 102"/>
    <property type="match status" value="1"/>
</dbReference>
<proteinExistence type="predicted"/>
<evidence type="ECO:0000313" key="2">
    <source>
        <dbReference type="Proteomes" id="UP000314982"/>
    </source>
</evidence>
<reference evidence="1" key="3">
    <citation type="submission" date="2025-09" db="UniProtKB">
        <authorList>
            <consortium name="Ensembl"/>
        </authorList>
    </citation>
    <scope>IDENTIFICATION</scope>
</reference>
<keyword evidence="2" id="KW-1185">Reference proteome</keyword>